<gene>
    <name evidence="1" type="ORF">GMARGA_LOCUS8642</name>
</gene>
<keyword evidence="2" id="KW-1185">Reference proteome</keyword>
<accession>A0ABN7UQG2</accession>
<evidence type="ECO:0000313" key="1">
    <source>
        <dbReference type="EMBL" id="CAG8637048.1"/>
    </source>
</evidence>
<proteinExistence type="predicted"/>
<dbReference type="EMBL" id="CAJVQB010004486">
    <property type="protein sequence ID" value="CAG8637048.1"/>
    <property type="molecule type" value="Genomic_DNA"/>
</dbReference>
<reference evidence="1 2" key="1">
    <citation type="submission" date="2021-06" db="EMBL/GenBank/DDBJ databases">
        <authorList>
            <person name="Kallberg Y."/>
            <person name="Tangrot J."/>
            <person name="Rosling A."/>
        </authorList>
    </citation>
    <scope>NUCLEOTIDE SEQUENCE [LARGE SCALE GENOMIC DNA]</scope>
    <source>
        <strain evidence="1 2">120-4 pot B 10/14</strain>
    </source>
</reference>
<dbReference type="InterPro" id="IPR015797">
    <property type="entry name" value="NUDIX_hydrolase-like_dom_sf"/>
</dbReference>
<dbReference type="Proteomes" id="UP000789901">
    <property type="component" value="Unassembled WGS sequence"/>
</dbReference>
<protein>
    <submittedName>
        <fullName evidence="1">22374_t:CDS:1</fullName>
    </submittedName>
</protein>
<name>A0ABN7UQG2_GIGMA</name>
<comment type="caution">
    <text evidence="1">The sequence shown here is derived from an EMBL/GenBank/DDBJ whole genome shotgun (WGS) entry which is preliminary data.</text>
</comment>
<evidence type="ECO:0000313" key="2">
    <source>
        <dbReference type="Proteomes" id="UP000789901"/>
    </source>
</evidence>
<dbReference type="SUPFAM" id="SSF55811">
    <property type="entry name" value="Nudix"/>
    <property type="match status" value="1"/>
</dbReference>
<organism evidence="1 2">
    <name type="scientific">Gigaspora margarita</name>
    <dbReference type="NCBI Taxonomy" id="4874"/>
    <lineage>
        <taxon>Eukaryota</taxon>
        <taxon>Fungi</taxon>
        <taxon>Fungi incertae sedis</taxon>
        <taxon>Mucoromycota</taxon>
        <taxon>Glomeromycotina</taxon>
        <taxon>Glomeromycetes</taxon>
        <taxon>Diversisporales</taxon>
        <taxon>Gigasporaceae</taxon>
        <taxon>Gigaspora</taxon>
    </lineage>
</organism>
<sequence>MNTNFKEYDEEKIYRLQEHWDYNLEPKLEKIPTNHILLNVKIYSNQFETVGESIGKTDNGIFEAAKRECKKETGYKPEDKRMQLILNYQYLSNNKN</sequence>